<protein>
    <submittedName>
        <fullName evidence="1">Uncharacterized protein</fullName>
    </submittedName>
</protein>
<organism evidence="1 2">
    <name type="scientific">Sorangium cellulosum</name>
    <name type="common">Polyangium cellulosum</name>
    <dbReference type="NCBI Taxonomy" id="56"/>
    <lineage>
        <taxon>Bacteria</taxon>
        <taxon>Pseudomonadati</taxon>
        <taxon>Myxococcota</taxon>
        <taxon>Polyangia</taxon>
        <taxon>Polyangiales</taxon>
        <taxon>Polyangiaceae</taxon>
        <taxon>Sorangium</taxon>
    </lineage>
</organism>
<evidence type="ECO:0000313" key="2">
    <source>
        <dbReference type="Proteomes" id="UP000295497"/>
    </source>
</evidence>
<proteinExistence type="predicted"/>
<evidence type="ECO:0000313" key="1">
    <source>
        <dbReference type="EMBL" id="AUX38445.1"/>
    </source>
</evidence>
<dbReference type="EMBL" id="CP012672">
    <property type="protein sequence ID" value="AUX38445.1"/>
    <property type="molecule type" value="Genomic_DNA"/>
</dbReference>
<dbReference type="RefSeq" id="WP_129580895.1">
    <property type="nucleotide sequence ID" value="NZ_CP012672.1"/>
</dbReference>
<gene>
    <name evidence="1" type="ORF">SOCE836_106890</name>
</gene>
<dbReference type="AlphaFoldDB" id="A0A4P2R5R6"/>
<accession>A0A4P2R5R6</accession>
<dbReference type="Proteomes" id="UP000295497">
    <property type="component" value="Chromosome"/>
</dbReference>
<reference evidence="1 2" key="1">
    <citation type="submission" date="2015-09" db="EMBL/GenBank/DDBJ databases">
        <title>Sorangium comparison.</title>
        <authorList>
            <person name="Zaburannyi N."/>
            <person name="Bunk B."/>
            <person name="Overmann J."/>
            <person name="Mueller R."/>
        </authorList>
    </citation>
    <scope>NUCLEOTIDE SEQUENCE [LARGE SCALE GENOMIC DNA]</scope>
    <source>
        <strain evidence="1 2">So ce836</strain>
    </source>
</reference>
<name>A0A4P2R5R6_SORCE</name>
<sequence length="147" mass="16542">MARTFIASDPRSGKHEALIEVRPDLLDGAAPADIERFKHRLYERHIHAGLLITPRVAHFICDSFTSVEFSSESYDVKVLPTGKLFSRIDNDVEHGEGLYVQVRRWLEAVGRSWWSSVPDEALAMMLPAMIGLAEADLEEYEDLSDAA</sequence>